<proteinExistence type="predicted"/>
<gene>
    <name evidence="2" type="ORF">EPA93_16075</name>
</gene>
<name>A0A4P6JRI3_KTERU</name>
<feature type="domain" description="Cupin type-2" evidence="1">
    <location>
        <begin position="59"/>
        <end position="127"/>
    </location>
</feature>
<evidence type="ECO:0000259" key="1">
    <source>
        <dbReference type="Pfam" id="PF07883"/>
    </source>
</evidence>
<organism evidence="2 3">
    <name type="scientific">Ktedonosporobacter rubrisoli</name>
    <dbReference type="NCBI Taxonomy" id="2509675"/>
    <lineage>
        <taxon>Bacteria</taxon>
        <taxon>Bacillati</taxon>
        <taxon>Chloroflexota</taxon>
        <taxon>Ktedonobacteria</taxon>
        <taxon>Ktedonobacterales</taxon>
        <taxon>Ktedonosporobacteraceae</taxon>
        <taxon>Ktedonosporobacter</taxon>
    </lineage>
</organism>
<dbReference type="InterPro" id="IPR053146">
    <property type="entry name" value="QDO-like"/>
</dbReference>
<sequence>MFPARSQRRQINLKEEKKHLNTELNPTTGIRVDVLGPTIEVLTSPDAEGSDFCTLKGLIPPGVVIPLHSHADTEDFFVVSGEVQGLRQGSEGYEWFTGKAGDYVHIPGNAPHAWRNVSDEPVAALIITTPKMARFFLEIGRPVTNSPQPPTPDVIATFLAVSDKYGYWNATPEENAAVGIPL</sequence>
<dbReference type="InterPro" id="IPR014710">
    <property type="entry name" value="RmlC-like_jellyroll"/>
</dbReference>
<dbReference type="EMBL" id="CP035758">
    <property type="protein sequence ID" value="QBD77426.1"/>
    <property type="molecule type" value="Genomic_DNA"/>
</dbReference>
<dbReference type="Pfam" id="PF07883">
    <property type="entry name" value="Cupin_2"/>
    <property type="match status" value="1"/>
</dbReference>
<dbReference type="PANTHER" id="PTHR36440">
    <property type="entry name" value="PUTATIVE (AFU_ORTHOLOGUE AFUA_8G07350)-RELATED"/>
    <property type="match status" value="1"/>
</dbReference>
<dbReference type="AlphaFoldDB" id="A0A4P6JRI3"/>
<dbReference type="SUPFAM" id="SSF51182">
    <property type="entry name" value="RmlC-like cupins"/>
    <property type="match status" value="1"/>
</dbReference>
<protein>
    <submittedName>
        <fullName evidence="2">Cupin domain-containing protein</fullName>
    </submittedName>
</protein>
<keyword evidence="3" id="KW-1185">Reference proteome</keyword>
<dbReference type="InterPro" id="IPR011051">
    <property type="entry name" value="RmlC_Cupin_sf"/>
</dbReference>
<accession>A0A4P6JRI3</accession>
<dbReference type="OrthoDB" id="118333at2"/>
<dbReference type="KEGG" id="kbs:EPA93_16075"/>
<evidence type="ECO:0000313" key="3">
    <source>
        <dbReference type="Proteomes" id="UP000290365"/>
    </source>
</evidence>
<dbReference type="PANTHER" id="PTHR36440:SF1">
    <property type="entry name" value="PUTATIVE (AFU_ORTHOLOGUE AFUA_8G07350)-RELATED"/>
    <property type="match status" value="1"/>
</dbReference>
<evidence type="ECO:0000313" key="2">
    <source>
        <dbReference type="EMBL" id="QBD77426.1"/>
    </source>
</evidence>
<dbReference type="Proteomes" id="UP000290365">
    <property type="component" value="Chromosome"/>
</dbReference>
<reference evidence="2 3" key="1">
    <citation type="submission" date="2019-01" db="EMBL/GenBank/DDBJ databases">
        <title>Ktedonosporobacter rubrisoli SCAWS-G2.</title>
        <authorList>
            <person name="Huang Y."/>
            <person name="Yan B."/>
        </authorList>
    </citation>
    <scope>NUCLEOTIDE SEQUENCE [LARGE SCALE GENOMIC DNA]</scope>
    <source>
        <strain evidence="2 3">SCAWS-G2</strain>
    </source>
</reference>
<dbReference type="Gene3D" id="2.60.120.10">
    <property type="entry name" value="Jelly Rolls"/>
    <property type="match status" value="1"/>
</dbReference>
<dbReference type="InterPro" id="IPR013096">
    <property type="entry name" value="Cupin_2"/>
</dbReference>